<dbReference type="Proteomes" id="UP000324233">
    <property type="component" value="Chromosome"/>
</dbReference>
<dbReference type="PANTHER" id="PTHR36842">
    <property type="entry name" value="PROTEIN TOLB HOMOLOG"/>
    <property type="match status" value="1"/>
</dbReference>
<evidence type="ECO:0000313" key="2">
    <source>
        <dbReference type="EMBL" id="QEH38909.1"/>
    </source>
</evidence>
<evidence type="ECO:0000313" key="3">
    <source>
        <dbReference type="Proteomes" id="UP000324233"/>
    </source>
</evidence>
<dbReference type="EMBL" id="CP042997">
    <property type="protein sequence ID" value="QEH38909.1"/>
    <property type="molecule type" value="Genomic_DNA"/>
</dbReference>
<dbReference type="AlphaFoldDB" id="A0A5B9WF73"/>
<sequence>MMSCELHRDGRPSTPDLGRRRLLAGAGAWPLLAALPSRMGLGADGAEDVRRGRLVFTSRGKTGIVNADGTGVRYFEFDRPGQATWQVGAAFPDGRRLILLSMEPRRDGPGRSFEEYYTQTPTHIWIYDLETQSLREIVTKDRLAPFVTPALLIGEDRLLVQVVRNKVGQIFSVRLDGSHARPFTRAGEGLPYGLSLSPDRRRVAFHLAGPEGYQVWTSDVDGSNRVRLAAGADHLYFGTSWSPDGRWVVYVDCHYHADPGHDWADVCIGRADGSAHRVLTTGQSMWFAATYGDPKTRGGGSNVPAWTRAGSILFPRRLPGSRVPWEYQSNRPDLDHFNRDYKPDLARGGVEICRLDPSDGRITALSNPGPNTWDFRSSESPDARLIALCRAPTGGPPALWIMDSDGGHPRLITRGIDDLGVDHPRWI</sequence>
<dbReference type="Gene3D" id="2.120.10.30">
    <property type="entry name" value="TolB, C-terminal domain"/>
    <property type="match status" value="2"/>
</dbReference>
<comment type="similarity">
    <text evidence="1">Belongs to the TolB family.</text>
</comment>
<dbReference type="InterPro" id="IPR011659">
    <property type="entry name" value="WD40"/>
</dbReference>
<name>A0A5B9WF73_9BACT</name>
<proteinExistence type="inferred from homology"/>
<gene>
    <name evidence="2" type="ORF">OJF2_75190</name>
</gene>
<dbReference type="SUPFAM" id="SSF69304">
    <property type="entry name" value="Tricorn protease N-terminal domain"/>
    <property type="match status" value="1"/>
</dbReference>
<protein>
    <submittedName>
        <fullName evidence="2">Translocation protein TolB</fullName>
    </submittedName>
</protein>
<accession>A0A5B9WF73</accession>
<dbReference type="KEGG" id="agv:OJF2_75190"/>
<organism evidence="2 3">
    <name type="scientific">Aquisphaera giovannonii</name>
    <dbReference type="NCBI Taxonomy" id="406548"/>
    <lineage>
        <taxon>Bacteria</taxon>
        <taxon>Pseudomonadati</taxon>
        <taxon>Planctomycetota</taxon>
        <taxon>Planctomycetia</taxon>
        <taxon>Isosphaerales</taxon>
        <taxon>Isosphaeraceae</taxon>
        <taxon>Aquisphaera</taxon>
    </lineage>
</organism>
<dbReference type="InterPro" id="IPR011042">
    <property type="entry name" value="6-blade_b-propeller_TolB-like"/>
</dbReference>
<evidence type="ECO:0000256" key="1">
    <source>
        <dbReference type="ARBA" id="ARBA00009820"/>
    </source>
</evidence>
<reference evidence="2 3" key="1">
    <citation type="submission" date="2019-08" db="EMBL/GenBank/DDBJ databases">
        <title>Deep-cultivation of Planctomycetes and their phenomic and genomic characterization uncovers novel biology.</title>
        <authorList>
            <person name="Wiegand S."/>
            <person name="Jogler M."/>
            <person name="Boedeker C."/>
            <person name="Pinto D."/>
            <person name="Vollmers J."/>
            <person name="Rivas-Marin E."/>
            <person name="Kohn T."/>
            <person name="Peeters S.H."/>
            <person name="Heuer A."/>
            <person name="Rast P."/>
            <person name="Oberbeckmann S."/>
            <person name="Bunk B."/>
            <person name="Jeske O."/>
            <person name="Meyerdierks A."/>
            <person name="Storesund J.E."/>
            <person name="Kallscheuer N."/>
            <person name="Luecker S."/>
            <person name="Lage O.M."/>
            <person name="Pohl T."/>
            <person name="Merkel B.J."/>
            <person name="Hornburger P."/>
            <person name="Mueller R.-W."/>
            <person name="Bruemmer F."/>
            <person name="Labrenz M."/>
            <person name="Spormann A.M."/>
            <person name="Op den Camp H."/>
            <person name="Overmann J."/>
            <person name="Amann R."/>
            <person name="Jetten M.S.M."/>
            <person name="Mascher T."/>
            <person name="Medema M.H."/>
            <person name="Devos D.P."/>
            <person name="Kaster A.-K."/>
            <person name="Ovreas L."/>
            <person name="Rohde M."/>
            <person name="Galperin M.Y."/>
            <person name="Jogler C."/>
        </authorList>
    </citation>
    <scope>NUCLEOTIDE SEQUENCE [LARGE SCALE GENOMIC DNA]</scope>
    <source>
        <strain evidence="2 3">OJF2</strain>
    </source>
</reference>
<dbReference type="Pfam" id="PF07676">
    <property type="entry name" value="PD40"/>
    <property type="match status" value="1"/>
</dbReference>
<keyword evidence="3" id="KW-1185">Reference proteome</keyword>
<dbReference type="PANTHER" id="PTHR36842:SF1">
    <property type="entry name" value="PROTEIN TOLB"/>
    <property type="match status" value="1"/>
</dbReference>